<comment type="similarity">
    <text evidence="1">Belongs to the DEAD box helicase family. DEAH subfamily.</text>
</comment>
<evidence type="ECO:0000259" key="9">
    <source>
        <dbReference type="PROSITE" id="PS51192"/>
    </source>
</evidence>
<reference evidence="11 12" key="1">
    <citation type="submission" date="2017-02" db="EMBL/GenBank/DDBJ databases">
        <authorList>
            <person name="Peterson S.W."/>
        </authorList>
    </citation>
    <scope>NUCLEOTIDE SEQUENCE [LARGE SCALE GENOMIC DNA]</scope>
    <source>
        <strain evidence="11 12">SRS1_H2-8</strain>
    </source>
</reference>
<feature type="domain" description="Helicase ATP-binding" evidence="9">
    <location>
        <begin position="123"/>
        <end position="336"/>
    </location>
</feature>
<dbReference type="CDD" id="cd18791">
    <property type="entry name" value="SF2_C_RHA"/>
    <property type="match status" value="1"/>
</dbReference>
<dbReference type="Pfam" id="PF21010">
    <property type="entry name" value="HA2_C"/>
    <property type="match status" value="1"/>
</dbReference>
<dbReference type="PANTHER" id="PTHR18934">
    <property type="entry name" value="ATP-DEPENDENT RNA HELICASE"/>
    <property type="match status" value="1"/>
</dbReference>
<dbReference type="SMART" id="SM00487">
    <property type="entry name" value="DEXDc"/>
    <property type="match status" value="1"/>
</dbReference>
<keyword evidence="3" id="KW-0547">Nucleotide-binding</keyword>
<dbReference type="GO" id="GO:0000462">
    <property type="term" value="P:maturation of SSU-rRNA from tricistronic rRNA transcript (SSU-rRNA, 5.8S rRNA, LSU-rRNA)"/>
    <property type="evidence" value="ECO:0007669"/>
    <property type="project" value="TreeGrafter"/>
</dbReference>
<evidence type="ECO:0000256" key="3">
    <source>
        <dbReference type="ARBA" id="ARBA00022741"/>
    </source>
</evidence>
<keyword evidence="5 11" id="KW-0347">Helicase</keyword>
<feature type="compositionally biased region" description="Polar residues" evidence="8">
    <location>
        <begin position="47"/>
        <end position="66"/>
    </location>
</feature>
<evidence type="ECO:0000256" key="4">
    <source>
        <dbReference type="ARBA" id="ARBA00022801"/>
    </source>
</evidence>
<dbReference type="AlphaFoldDB" id="A0A2N8U5W6"/>
<feature type="region of interest" description="Disordered" evidence="8">
    <location>
        <begin position="1"/>
        <end position="89"/>
    </location>
</feature>
<dbReference type="CDD" id="cd17978">
    <property type="entry name" value="DEXHc_DHX33"/>
    <property type="match status" value="1"/>
</dbReference>
<gene>
    <name evidence="11" type="ORF">SRS1_11785</name>
</gene>
<evidence type="ECO:0000256" key="1">
    <source>
        <dbReference type="ARBA" id="ARBA00008792"/>
    </source>
</evidence>
<sequence length="942" mass="101765">MSLSNDSPQKKRYRQEALASPKSTTSTSSSLPSSPTKKLKKSKYANAPSTLLSNGSSPFSKPSNGFSYSSHSAPSSPSKHRHASTSNGSDATAWIRDALKNVDQRILESRTALPIASGKEAIVDAVRKHDTVVILGETGSGKTTQIPQFLFEAGFARRAPVQMIGVTQPRRVAATSLARRVAVEMGQPDPAMLPNLKGKARTAAGGLVGYSIRFEDRTTRNTRVKFMTDGMVLREMIGDVATAAPSSSSTTSAASSAALRSNLLLKYSVLIIDEAHERTLRTDQVLGLAKRIQRERKAIRLSWLARGKPSDEPEVSELKIIVMSATLDADRFASFFATPSTALAANGSTADIKTLATANGKQQVPILYVKGRQHEVTMFHTDEPAQEWTDAALRTVLQIHVSRPPGDILVFMTGQEEIDTLARSLELYSSELPAWAEAEGKTLPMSLMIAPLYAALGPSASAKVFGPTPPHTRKVVLATNIAETSITIPGIVFVVDCGLAKEKVYTPGTAVETLQVQEISQSAARQRSGRAGRERAGECYRLYTQEAFRALPLVGTPEIVRTDLAAAVLQLCAMGQDPYTFDWLDQPDRTGLQESVLQLIQLGALDIKTVPPLSNGAGQEVNGKKEPAKATAKLALTAIGSKMAMLPVSPAYSRSLIAAGERGPTVARQVRDLIAILSSDRSILIDPSDQEKRDEANRAKATFVHPTGDHATLLTVLYSYLGESDKSRATSKTRKADGNADAKAVDKEAREQLKAWCSNHYVHEKAVKNVLHIRKQLRTICRQQKIICDDDLRDDNPANGASAEDDESNSDSDSDSSASGADRDGLFVTRKPTTTASTHDTEEDTHFTGLRQSLLEGRIANAALKNALAPNTYKRITAAASAGSTFKIHPSSTLHPSKLAREGGAKKMDAILFEELVFTTQTFARTVSVIEPSWLQEFAQRA</sequence>
<dbReference type="PROSITE" id="PS00690">
    <property type="entry name" value="DEAH_ATP_HELICASE"/>
    <property type="match status" value="1"/>
</dbReference>
<dbReference type="Pfam" id="PF07717">
    <property type="entry name" value="OB_NTP_bind"/>
    <property type="match status" value="1"/>
</dbReference>
<dbReference type="InterPro" id="IPR027417">
    <property type="entry name" value="P-loop_NTPase"/>
</dbReference>
<keyword evidence="6" id="KW-0067">ATP-binding</keyword>
<feature type="compositionally biased region" description="Low complexity" evidence="8">
    <location>
        <begin position="20"/>
        <end position="36"/>
    </location>
</feature>
<dbReference type="EMBL" id="LT795054">
    <property type="protein sequence ID" value="SJX60465.1"/>
    <property type="molecule type" value="Genomic_DNA"/>
</dbReference>
<dbReference type="EC" id="3.6.4.13" evidence="2"/>
<dbReference type="GO" id="GO:0003723">
    <property type="term" value="F:RNA binding"/>
    <property type="evidence" value="ECO:0007669"/>
    <property type="project" value="TreeGrafter"/>
</dbReference>
<organism evidence="11 12">
    <name type="scientific">Sporisorium reilianum f. sp. reilianum</name>
    <dbReference type="NCBI Taxonomy" id="72559"/>
    <lineage>
        <taxon>Eukaryota</taxon>
        <taxon>Fungi</taxon>
        <taxon>Dikarya</taxon>
        <taxon>Basidiomycota</taxon>
        <taxon>Ustilaginomycotina</taxon>
        <taxon>Ustilaginomycetes</taxon>
        <taxon>Ustilaginales</taxon>
        <taxon>Ustilaginaceae</taxon>
        <taxon>Sporisorium</taxon>
    </lineage>
</organism>
<feature type="compositionally biased region" description="Acidic residues" evidence="8">
    <location>
        <begin position="803"/>
        <end position="814"/>
    </location>
</feature>
<dbReference type="InterPro" id="IPR001650">
    <property type="entry name" value="Helicase_C-like"/>
</dbReference>
<dbReference type="Pfam" id="PF00271">
    <property type="entry name" value="Helicase_C"/>
    <property type="match status" value="1"/>
</dbReference>
<dbReference type="PROSITE" id="PS51194">
    <property type="entry name" value="HELICASE_CTER"/>
    <property type="match status" value="1"/>
</dbReference>
<dbReference type="InterPro" id="IPR007502">
    <property type="entry name" value="Helicase-assoc_dom"/>
</dbReference>
<dbReference type="PROSITE" id="PS51192">
    <property type="entry name" value="HELICASE_ATP_BIND_1"/>
    <property type="match status" value="1"/>
</dbReference>
<evidence type="ECO:0000256" key="8">
    <source>
        <dbReference type="SAM" id="MobiDB-lite"/>
    </source>
</evidence>
<evidence type="ECO:0000256" key="6">
    <source>
        <dbReference type="ARBA" id="ARBA00022840"/>
    </source>
</evidence>
<dbReference type="GO" id="GO:0016787">
    <property type="term" value="F:hydrolase activity"/>
    <property type="evidence" value="ECO:0007669"/>
    <property type="project" value="UniProtKB-KW"/>
</dbReference>
<dbReference type="InterPro" id="IPR011709">
    <property type="entry name" value="DEAD-box_helicase_OB_fold"/>
</dbReference>
<protein>
    <recommendedName>
        <fullName evidence="2">RNA helicase</fullName>
        <ecNumber evidence="2">3.6.4.13</ecNumber>
    </recommendedName>
</protein>
<feature type="domain" description="Helicase C-terminal" evidence="10">
    <location>
        <begin position="392"/>
        <end position="575"/>
    </location>
</feature>
<comment type="catalytic activity">
    <reaction evidence="7">
        <text>ATP + H2O = ADP + phosphate + H(+)</text>
        <dbReference type="Rhea" id="RHEA:13065"/>
        <dbReference type="ChEBI" id="CHEBI:15377"/>
        <dbReference type="ChEBI" id="CHEBI:15378"/>
        <dbReference type="ChEBI" id="CHEBI:30616"/>
        <dbReference type="ChEBI" id="CHEBI:43474"/>
        <dbReference type="ChEBI" id="CHEBI:456216"/>
        <dbReference type="EC" id="3.6.4.13"/>
    </reaction>
</comment>
<dbReference type="GO" id="GO:1990904">
    <property type="term" value="C:ribonucleoprotein complex"/>
    <property type="evidence" value="ECO:0007669"/>
    <property type="project" value="UniProtKB-ARBA"/>
</dbReference>
<evidence type="ECO:0000313" key="11">
    <source>
        <dbReference type="EMBL" id="SJX60465.1"/>
    </source>
</evidence>
<dbReference type="Gene3D" id="1.20.120.1080">
    <property type="match status" value="1"/>
</dbReference>
<feature type="region of interest" description="Disordered" evidence="8">
    <location>
        <begin position="791"/>
        <end position="846"/>
    </location>
</feature>
<dbReference type="InterPro" id="IPR014001">
    <property type="entry name" value="Helicase_ATP-bd"/>
</dbReference>
<name>A0A2N8U5W6_9BASI</name>
<dbReference type="Gene3D" id="3.40.50.300">
    <property type="entry name" value="P-loop containing nucleotide triphosphate hydrolases"/>
    <property type="match status" value="2"/>
</dbReference>
<evidence type="ECO:0000256" key="7">
    <source>
        <dbReference type="ARBA" id="ARBA00047984"/>
    </source>
</evidence>
<keyword evidence="4" id="KW-0378">Hydrolase</keyword>
<dbReference type="InterPro" id="IPR002464">
    <property type="entry name" value="DNA/RNA_helicase_DEAH_CS"/>
</dbReference>
<evidence type="ECO:0000313" key="12">
    <source>
        <dbReference type="Proteomes" id="UP000239563"/>
    </source>
</evidence>
<evidence type="ECO:0000259" key="10">
    <source>
        <dbReference type="PROSITE" id="PS51194"/>
    </source>
</evidence>
<dbReference type="GO" id="GO:0003724">
    <property type="term" value="F:RNA helicase activity"/>
    <property type="evidence" value="ECO:0007669"/>
    <property type="project" value="UniProtKB-EC"/>
</dbReference>
<dbReference type="FunFam" id="3.40.50.300:FF:000145">
    <property type="entry name" value="probable ATP-dependent RNA helicase DHX40"/>
    <property type="match status" value="1"/>
</dbReference>
<evidence type="ECO:0000256" key="2">
    <source>
        <dbReference type="ARBA" id="ARBA00012552"/>
    </source>
</evidence>
<dbReference type="PANTHER" id="PTHR18934:SF99">
    <property type="entry name" value="ATP-DEPENDENT RNA HELICASE DHX37-RELATED"/>
    <property type="match status" value="1"/>
</dbReference>
<dbReference type="SMART" id="SM00490">
    <property type="entry name" value="HELICc"/>
    <property type="match status" value="1"/>
</dbReference>
<proteinExistence type="inferred from homology"/>
<dbReference type="GO" id="GO:0005730">
    <property type="term" value="C:nucleolus"/>
    <property type="evidence" value="ECO:0007669"/>
    <property type="project" value="TreeGrafter"/>
</dbReference>
<accession>A0A2N8U5W6</accession>
<evidence type="ECO:0000256" key="5">
    <source>
        <dbReference type="ARBA" id="ARBA00022806"/>
    </source>
</evidence>
<dbReference type="GO" id="GO:0005524">
    <property type="term" value="F:ATP binding"/>
    <property type="evidence" value="ECO:0007669"/>
    <property type="project" value="UniProtKB-KW"/>
</dbReference>
<dbReference type="SMART" id="SM00847">
    <property type="entry name" value="HA2"/>
    <property type="match status" value="1"/>
</dbReference>
<dbReference type="Proteomes" id="UP000239563">
    <property type="component" value="Chromosome I"/>
</dbReference>
<dbReference type="SUPFAM" id="SSF52540">
    <property type="entry name" value="P-loop containing nucleoside triphosphate hydrolases"/>
    <property type="match status" value="1"/>
</dbReference>
<feature type="compositionally biased region" description="Low complexity" evidence="8">
    <location>
        <begin position="67"/>
        <end position="77"/>
    </location>
</feature>